<gene>
    <name evidence="2" type="ORF">FWILDA_LOCUS1787</name>
</gene>
<evidence type="ECO:0000259" key="1">
    <source>
        <dbReference type="PROSITE" id="PS51886"/>
    </source>
</evidence>
<dbReference type="PROSITE" id="PS51886">
    <property type="entry name" value="TLDC"/>
    <property type="match status" value="1"/>
</dbReference>
<sequence>MSPTVVLRFGNGLRISYGKYDSILCSVSQNDVYGQPVITTIGDYKIQEWEIFRVSRFDNPIPYRMYSPVTQSLIDDEFVALIASWIDGKDMEDPYTEFDMPFEFKLLFSMKERSISAHDKYYNQSAYKLLPTMKCHHGPSLMMMRIEGSGQIIGAYNPLNWKRDVRNCKEKYVHTSESFIFSSKDEYGTDPRFSRVKDSDKAISQVKVYPSGILLKFGEDLGFIYEHGNLHTDEPDYGFEDDVIFPYVLCYVKENGFYEQPTILPEGRYRIDQWEVFRVIRTENPFTNY</sequence>
<accession>A0A9W4SE07</accession>
<keyword evidence="3" id="KW-1185">Reference proteome</keyword>
<name>A0A9W4SE07_9GLOM</name>
<dbReference type="AlphaFoldDB" id="A0A9W4SE07"/>
<organism evidence="2 3">
    <name type="scientific">Funneliformis geosporum</name>
    <dbReference type="NCBI Taxonomy" id="1117311"/>
    <lineage>
        <taxon>Eukaryota</taxon>
        <taxon>Fungi</taxon>
        <taxon>Fungi incertae sedis</taxon>
        <taxon>Mucoromycota</taxon>
        <taxon>Glomeromycotina</taxon>
        <taxon>Glomeromycetes</taxon>
        <taxon>Glomerales</taxon>
        <taxon>Glomeraceae</taxon>
        <taxon>Funneliformis</taxon>
    </lineage>
</organism>
<dbReference type="Proteomes" id="UP001153678">
    <property type="component" value="Unassembled WGS sequence"/>
</dbReference>
<feature type="domain" description="TLDc" evidence="1">
    <location>
        <begin position="72"/>
        <end position="280"/>
    </location>
</feature>
<dbReference type="InterPro" id="IPR006571">
    <property type="entry name" value="TLDc_dom"/>
</dbReference>
<reference evidence="2" key="1">
    <citation type="submission" date="2022-08" db="EMBL/GenBank/DDBJ databases">
        <authorList>
            <person name="Kallberg Y."/>
            <person name="Tangrot J."/>
            <person name="Rosling A."/>
        </authorList>
    </citation>
    <scope>NUCLEOTIDE SEQUENCE</scope>
    <source>
        <strain evidence="2">Wild A</strain>
    </source>
</reference>
<evidence type="ECO:0000313" key="2">
    <source>
        <dbReference type="EMBL" id="CAI2164876.1"/>
    </source>
</evidence>
<proteinExistence type="predicted"/>
<dbReference type="EMBL" id="CAMKVN010000183">
    <property type="protein sequence ID" value="CAI2164876.1"/>
    <property type="molecule type" value="Genomic_DNA"/>
</dbReference>
<dbReference type="OrthoDB" id="2381294at2759"/>
<comment type="caution">
    <text evidence="2">The sequence shown here is derived from an EMBL/GenBank/DDBJ whole genome shotgun (WGS) entry which is preliminary data.</text>
</comment>
<protein>
    <submittedName>
        <fullName evidence="2">338_t:CDS:1</fullName>
    </submittedName>
</protein>
<evidence type="ECO:0000313" key="3">
    <source>
        <dbReference type="Proteomes" id="UP001153678"/>
    </source>
</evidence>